<evidence type="ECO:0000313" key="3">
    <source>
        <dbReference type="Proteomes" id="UP000813385"/>
    </source>
</evidence>
<evidence type="ECO:0000256" key="1">
    <source>
        <dbReference type="SAM" id="Phobius"/>
    </source>
</evidence>
<proteinExistence type="predicted"/>
<comment type="caution">
    <text evidence="2">The sequence shown here is derived from an EMBL/GenBank/DDBJ whole genome shotgun (WGS) entry which is preliminary data.</text>
</comment>
<keyword evidence="1" id="KW-0812">Transmembrane</keyword>
<dbReference type="PANTHER" id="PTHR36205:SF2">
    <property type="entry name" value="MAJOR FACILITATOR SUPERFAMILY TRANSPORTER"/>
    <property type="match status" value="1"/>
</dbReference>
<reference evidence="2" key="1">
    <citation type="journal article" date="2021" name="Nat. Commun.">
        <title>Genetic determinants of endophytism in the Arabidopsis root mycobiome.</title>
        <authorList>
            <person name="Mesny F."/>
            <person name="Miyauchi S."/>
            <person name="Thiergart T."/>
            <person name="Pickel B."/>
            <person name="Atanasova L."/>
            <person name="Karlsson M."/>
            <person name="Huettel B."/>
            <person name="Barry K.W."/>
            <person name="Haridas S."/>
            <person name="Chen C."/>
            <person name="Bauer D."/>
            <person name="Andreopoulos W."/>
            <person name="Pangilinan J."/>
            <person name="LaButti K."/>
            <person name="Riley R."/>
            <person name="Lipzen A."/>
            <person name="Clum A."/>
            <person name="Drula E."/>
            <person name="Henrissat B."/>
            <person name="Kohler A."/>
            <person name="Grigoriev I.V."/>
            <person name="Martin F.M."/>
            <person name="Hacquard S."/>
        </authorList>
    </citation>
    <scope>NUCLEOTIDE SEQUENCE</scope>
    <source>
        <strain evidence="2">MPI-CAGE-AT-0016</strain>
    </source>
</reference>
<protein>
    <submittedName>
        <fullName evidence="2">Uncharacterized protein</fullName>
    </submittedName>
</protein>
<evidence type="ECO:0000313" key="2">
    <source>
        <dbReference type="EMBL" id="KAH7349618.1"/>
    </source>
</evidence>
<keyword evidence="1" id="KW-0472">Membrane</keyword>
<sequence>MLPKTKAPPSMKRRNSNGKAFASSFFSQLYDAPYQDSLRSPWHARLLASPRLLRRLLWLVVSVLAAVALFFAAFTTDNAPTTWLCHAFDSLTGGAPQRMTNRAQKVPLAAPIPCLTPRGQLLGNSTDDDLHPVSLDMPYPTPFTGSHDVLGLDKTWMTAEDRYGPYGLGDDAKTNSRSRVNWNEIDWGFFQNECLRVNQERFPPSASPFRNDPPRFALRHERTVPEKLRWNEVPDTRRTAIVIRAYDGYDWTAQDMHHIRSLIVEASLKTGGEFSVILLVHIRNLRYNLWGSREDYHRALRAAQVPYEFHSITVLWNNPLLESWYPGTLEHDTFYQVFQPVQLLAHHYPEFDHYWQFEMDMRFTGDAGEFLQALDDFSRREPRKQSHERATFLYDPAVFADYDEFQAAVDAANKGGSHYWGPAKIREVSPLGPKPPTSASRDNFRWGVGEDADVIVTSLCGDARKSKSWIFSGWVYGFRGGSDGPPRIFCPPAIQRGSRNLLLSIHDLQIRGLRIASEATLPSFALWLGLKISYPPLPTYLDAKPTQQDHDGWFLGGPQASEDGWGKSDPQWGAHSIKGEPRMASSFWWSAGWSGDSPKRTFLAWLYNDDSDALPTPLARKDGRVYMPNMMMHPVKNN</sequence>
<dbReference type="Pfam" id="PF11885">
    <property type="entry name" value="DUF3405"/>
    <property type="match status" value="1"/>
</dbReference>
<feature type="transmembrane region" description="Helical" evidence="1">
    <location>
        <begin position="56"/>
        <end position="74"/>
    </location>
</feature>
<keyword evidence="3" id="KW-1185">Reference proteome</keyword>
<dbReference type="InterPro" id="IPR021822">
    <property type="entry name" value="DUF3405"/>
</dbReference>
<organism evidence="2 3">
    <name type="scientific">Plectosphaerella cucumerina</name>
    <dbReference type="NCBI Taxonomy" id="40658"/>
    <lineage>
        <taxon>Eukaryota</taxon>
        <taxon>Fungi</taxon>
        <taxon>Dikarya</taxon>
        <taxon>Ascomycota</taxon>
        <taxon>Pezizomycotina</taxon>
        <taxon>Sordariomycetes</taxon>
        <taxon>Hypocreomycetidae</taxon>
        <taxon>Glomerellales</taxon>
        <taxon>Plectosphaerellaceae</taxon>
        <taxon>Plectosphaerella</taxon>
    </lineage>
</organism>
<keyword evidence="1" id="KW-1133">Transmembrane helix</keyword>
<dbReference type="OrthoDB" id="3353407at2759"/>
<gene>
    <name evidence="2" type="ORF">B0T11DRAFT_133177</name>
</gene>
<dbReference type="PANTHER" id="PTHR36205">
    <property type="entry name" value="CHROMOSOME 19, WHOLE GENOME SHOTGUN SEQUENCE"/>
    <property type="match status" value="1"/>
</dbReference>
<dbReference type="Proteomes" id="UP000813385">
    <property type="component" value="Unassembled WGS sequence"/>
</dbReference>
<name>A0A8K0T682_9PEZI</name>
<dbReference type="AlphaFoldDB" id="A0A8K0T682"/>
<accession>A0A8K0T682</accession>
<dbReference type="EMBL" id="JAGPXD010000006">
    <property type="protein sequence ID" value="KAH7349618.1"/>
    <property type="molecule type" value="Genomic_DNA"/>
</dbReference>